<gene>
    <name evidence="2" type="ORF">NTG6680_1301</name>
</gene>
<dbReference type="InterPro" id="IPR008309">
    <property type="entry name" value="YdbL"/>
</dbReference>
<dbReference type="PIRSF" id="PIRSF025560">
    <property type="entry name" value="UCP025560"/>
    <property type="match status" value="1"/>
</dbReference>
<keyword evidence="3" id="KW-1185">Reference proteome</keyword>
<evidence type="ECO:0000256" key="1">
    <source>
        <dbReference type="SAM" id="SignalP"/>
    </source>
</evidence>
<name>A0ABM8YYP4_9PROT</name>
<evidence type="ECO:0008006" key="4">
    <source>
        <dbReference type="Google" id="ProtNLM"/>
    </source>
</evidence>
<reference evidence="2 3" key="1">
    <citation type="submission" date="2021-10" db="EMBL/GenBank/DDBJ databases">
        <authorList>
            <person name="Koch H."/>
        </authorList>
    </citation>
    <scope>NUCLEOTIDE SEQUENCE [LARGE SCALE GENOMIC DNA]</scope>
    <source>
        <strain evidence="2">6680</strain>
    </source>
</reference>
<evidence type="ECO:0000313" key="3">
    <source>
        <dbReference type="Proteomes" id="UP000839052"/>
    </source>
</evidence>
<dbReference type="EMBL" id="OU912926">
    <property type="protein sequence ID" value="CAG9932554.1"/>
    <property type="molecule type" value="Genomic_DNA"/>
</dbReference>
<proteinExistence type="predicted"/>
<organism evidence="2 3">
    <name type="scientific">Candidatus Nitrotoga arctica</name>
    <dbReference type="NCBI Taxonomy" id="453162"/>
    <lineage>
        <taxon>Bacteria</taxon>
        <taxon>Pseudomonadati</taxon>
        <taxon>Pseudomonadota</taxon>
        <taxon>Betaproteobacteria</taxon>
        <taxon>Nitrosomonadales</taxon>
        <taxon>Gallionellaceae</taxon>
        <taxon>Candidatus Nitrotoga</taxon>
    </lineage>
</organism>
<feature type="chain" id="PRO_5046929557" description="DUF1318 domain-containing protein" evidence="1">
    <location>
        <begin position="23"/>
        <end position="138"/>
    </location>
</feature>
<protein>
    <recommendedName>
        <fullName evidence="4">DUF1318 domain-containing protein</fullName>
    </recommendedName>
</protein>
<evidence type="ECO:0000313" key="2">
    <source>
        <dbReference type="EMBL" id="CAG9932554.1"/>
    </source>
</evidence>
<feature type="signal peptide" evidence="1">
    <location>
        <begin position="1"/>
        <end position="22"/>
    </location>
</feature>
<sequence>MNNLIKFYFALFVLCASAAASAQVNIEINTPGVVALQQSMQARHAQLAEFYASGAVGLTSDGMVALRDANAVPMAARQKANGLVAAENQDRKALYAEIARANAHPEWEGDIRNTFAQRWIQRAQAGWWVQSGGSWSKK</sequence>
<accession>A0ABM8YYP4</accession>
<keyword evidence="1" id="KW-0732">Signal</keyword>
<dbReference type="Pfam" id="PF07027">
    <property type="entry name" value="DUF1318"/>
    <property type="match status" value="1"/>
</dbReference>
<dbReference type="Proteomes" id="UP000839052">
    <property type="component" value="Chromosome"/>
</dbReference>
<dbReference type="RefSeq" id="WP_239796470.1">
    <property type="nucleotide sequence ID" value="NZ_OU912926.1"/>
</dbReference>